<proteinExistence type="predicted"/>
<keyword evidence="2" id="KW-1185">Reference proteome</keyword>
<evidence type="ECO:0000313" key="1">
    <source>
        <dbReference type="EMBL" id="PPJ61850.1"/>
    </source>
</evidence>
<name>A0A2S6CQF2_9CYAN</name>
<dbReference type="InterPro" id="IPR011335">
    <property type="entry name" value="Restrct_endonuc-II-like"/>
</dbReference>
<sequence length="74" mass="8217">MSNLKKIDTNAYVTVQGQYAMVNEGAGLGILINRKSRQVETYRQGKEVEVLDSPATVSGEDVLKGFVLNLEMIW</sequence>
<organism evidence="1 2">
    <name type="scientific">Cuspidothrix issatschenkoi CHARLIE-1</name>
    <dbReference type="NCBI Taxonomy" id="2052836"/>
    <lineage>
        <taxon>Bacteria</taxon>
        <taxon>Bacillati</taxon>
        <taxon>Cyanobacteriota</taxon>
        <taxon>Cyanophyceae</taxon>
        <taxon>Nostocales</taxon>
        <taxon>Aphanizomenonaceae</taxon>
        <taxon>Cuspidothrix</taxon>
    </lineage>
</organism>
<gene>
    <name evidence="1" type="ORF">CUN59_18625</name>
</gene>
<evidence type="ECO:0000313" key="2">
    <source>
        <dbReference type="Proteomes" id="UP000239589"/>
    </source>
</evidence>
<dbReference type="SUPFAM" id="SSF52980">
    <property type="entry name" value="Restriction endonuclease-like"/>
    <property type="match status" value="1"/>
</dbReference>
<dbReference type="EMBL" id="PGEM01000164">
    <property type="protein sequence ID" value="PPJ61850.1"/>
    <property type="molecule type" value="Genomic_DNA"/>
</dbReference>
<dbReference type="AlphaFoldDB" id="A0A2S6CQF2"/>
<reference evidence="1 2" key="1">
    <citation type="submission" date="2018-02" db="EMBL/GenBank/DDBJ databases">
        <title>Discovery of a pederin family compound in a non-symbiotic bloom-forming cyanobacterium.</title>
        <authorList>
            <person name="Kust A."/>
            <person name="Mares J."/>
            <person name="Jokela J."/>
            <person name="Urajova P."/>
            <person name="Hajek J."/>
            <person name="Saurav K."/>
            <person name="Voracova K."/>
            <person name="Fewer D.P."/>
            <person name="Haapaniemi E."/>
            <person name="Permi P."/>
            <person name="Rehakova K."/>
            <person name="Sivonen K."/>
            <person name="Hrouzek P."/>
        </authorList>
    </citation>
    <scope>NUCLEOTIDE SEQUENCE [LARGE SCALE GENOMIC DNA]</scope>
    <source>
        <strain evidence="1 2">CHARLIE-1</strain>
    </source>
</reference>
<protein>
    <submittedName>
        <fullName evidence="1">Uncharacterized protein</fullName>
    </submittedName>
</protein>
<comment type="caution">
    <text evidence="1">The sequence shown here is derived from an EMBL/GenBank/DDBJ whole genome shotgun (WGS) entry which is preliminary data.</text>
</comment>
<dbReference type="Proteomes" id="UP000239589">
    <property type="component" value="Unassembled WGS sequence"/>
</dbReference>
<accession>A0A2S6CQF2</accession>
<dbReference type="InterPro" id="IPR012296">
    <property type="entry name" value="Nuclease_put_TT1808"/>
</dbReference>
<dbReference type="Gene3D" id="3.90.1570.10">
    <property type="entry name" value="tt1808, chain A"/>
    <property type="match status" value="1"/>
</dbReference>